<dbReference type="AlphaFoldDB" id="A0AA43TXL8"/>
<name>A0AA43TXL8_9LECA</name>
<feature type="compositionally biased region" description="Polar residues" evidence="1">
    <location>
        <begin position="137"/>
        <end position="149"/>
    </location>
</feature>
<comment type="caution">
    <text evidence="2">The sequence shown here is derived from an EMBL/GenBank/DDBJ whole genome shotgun (WGS) entry which is preliminary data.</text>
</comment>
<sequence>MGRALLRQKPVARLSAGDTLAHFAGFFQKIQFMDDAADRQSKSNPGCMGTPPGWLDALSKYCAQEMRNKKFFPNILPTDKKEDPERSQKVAKADGANSQKKAEAGSIKGRKKVNFTPNPTAKAGTEPKGPAAPQKPVKSSSGQKISHASQPKFKEPTVSSGRKRGRKGDDAVEPVGGSTSQKKKRI</sequence>
<keyword evidence="3" id="KW-1185">Reference proteome</keyword>
<feature type="compositionally biased region" description="Basic and acidic residues" evidence="1">
    <location>
        <begin position="78"/>
        <end position="92"/>
    </location>
</feature>
<organism evidence="2 3">
    <name type="scientific">Ramalina farinacea</name>
    <dbReference type="NCBI Taxonomy" id="258253"/>
    <lineage>
        <taxon>Eukaryota</taxon>
        <taxon>Fungi</taxon>
        <taxon>Dikarya</taxon>
        <taxon>Ascomycota</taxon>
        <taxon>Pezizomycotina</taxon>
        <taxon>Lecanoromycetes</taxon>
        <taxon>OSLEUM clade</taxon>
        <taxon>Lecanoromycetidae</taxon>
        <taxon>Lecanorales</taxon>
        <taxon>Lecanorineae</taxon>
        <taxon>Ramalinaceae</taxon>
        <taxon>Ramalina</taxon>
    </lineage>
</organism>
<evidence type="ECO:0000313" key="2">
    <source>
        <dbReference type="EMBL" id="MDI1491624.1"/>
    </source>
</evidence>
<evidence type="ECO:0000256" key="1">
    <source>
        <dbReference type="SAM" id="MobiDB-lite"/>
    </source>
</evidence>
<reference evidence="2" key="1">
    <citation type="journal article" date="2023" name="Genome Biol. Evol.">
        <title>First Whole Genome Sequence and Flow Cytometry Genome Size Data for the Lichen-Forming Fungus Ramalina farinacea (Ascomycota).</title>
        <authorList>
            <person name="Llewellyn T."/>
            <person name="Mian S."/>
            <person name="Hill R."/>
            <person name="Leitch I.J."/>
            <person name="Gaya E."/>
        </authorList>
    </citation>
    <scope>NUCLEOTIDE SEQUENCE</scope>
    <source>
        <strain evidence="2">LIQ254RAFAR</strain>
    </source>
</reference>
<proteinExistence type="predicted"/>
<dbReference type="EMBL" id="JAPUFD010000015">
    <property type="protein sequence ID" value="MDI1491624.1"/>
    <property type="molecule type" value="Genomic_DNA"/>
</dbReference>
<accession>A0AA43TXL8</accession>
<evidence type="ECO:0000313" key="3">
    <source>
        <dbReference type="Proteomes" id="UP001161017"/>
    </source>
</evidence>
<gene>
    <name evidence="2" type="ORF">OHK93_002833</name>
</gene>
<protein>
    <submittedName>
        <fullName evidence="2">Uncharacterized protein</fullName>
    </submittedName>
</protein>
<feature type="region of interest" description="Disordered" evidence="1">
    <location>
        <begin position="71"/>
        <end position="186"/>
    </location>
</feature>
<dbReference type="Proteomes" id="UP001161017">
    <property type="component" value="Unassembled WGS sequence"/>
</dbReference>